<reference evidence="1 2" key="1">
    <citation type="submission" date="2014-11" db="EMBL/GenBank/DDBJ databases">
        <title>Genetic blueprint of the zoonotic pathogen Toxocara canis.</title>
        <authorList>
            <person name="Zhu X.-Q."/>
            <person name="Korhonen P.K."/>
            <person name="Cai H."/>
            <person name="Young N.D."/>
            <person name="Nejsum P."/>
            <person name="von Samson-Himmelstjerna G."/>
            <person name="Boag P.R."/>
            <person name="Tan P."/>
            <person name="Li Q."/>
            <person name="Min J."/>
            <person name="Yang Y."/>
            <person name="Wang X."/>
            <person name="Fang X."/>
            <person name="Hall R.S."/>
            <person name="Hofmann A."/>
            <person name="Sternberg P.W."/>
            <person name="Jex A.R."/>
            <person name="Gasser R.B."/>
        </authorList>
    </citation>
    <scope>NUCLEOTIDE SEQUENCE [LARGE SCALE GENOMIC DNA]</scope>
    <source>
        <strain evidence="1">PN_DK_2014</strain>
    </source>
</reference>
<accession>A0A0B2UUT5</accession>
<gene>
    <name evidence="1" type="ORF">Tcan_15488</name>
</gene>
<name>A0A0B2UUT5_TOXCA</name>
<dbReference type="AlphaFoldDB" id="A0A0B2UUT5"/>
<dbReference type="Proteomes" id="UP000031036">
    <property type="component" value="Unassembled WGS sequence"/>
</dbReference>
<comment type="caution">
    <text evidence="1">The sequence shown here is derived from an EMBL/GenBank/DDBJ whole genome shotgun (WGS) entry which is preliminary data.</text>
</comment>
<sequence>FVGFGAVAAVRVSSLSSVVVKALSYLCRCLCPHRTALSCMHERAAVMRNDQQLKVLLIIIAIESVECMVLSQADMRLLGMVRRNRLNFSTLMNRSRDLLQQCRPSHSKQTRKCSQ</sequence>
<protein>
    <submittedName>
        <fullName evidence="1">Uncharacterized protein</fullName>
    </submittedName>
</protein>
<organism evidence="1 2">
    <name type="scientific">Toxocara canis</name>
    <name type="common">Canine roundworm</name>
    <dbReference type="NCBI Taxonomy" id="6265"/>
    <lineage>
        <taxon>Eukaryota</taxon>
        <taxon>Metazoa</taxon>
        <taxon>Ecdysozoa</taxon>
        <taxon>Nematoda</taxon>
        <taxon>Chromadorea</taxon>
        <taxon>Rhabditida</taxon>
        <taxon>Spirurina</taxon>
        <taxon>Ascaridomorpha</taxon>
        <taxon>Ascaridoidea</taxon>
        <taxon>Toxocaridae</taxon>
        <taxon>Toxocara</taxon>
    </lineage>
</organism>
<feature type="non-terminal residue" evidence="1">
    <location>
        <position position="1"/>
    </location>
</feature>
<dbReference type="EMBL" id="JPKZ01002813">
    <property type="protein sequence ID" value="KHN74856.1"/>
    <property type="molecule type" value="Genomic_DNA"/>
</dbReference>
<keyword evidence="2" id="KW-1185">Reference proteome</keyword>
<evidence type="ECO:0000313" key="2">
    <source>
        <dbReference type="Proteomes" id="UP000031036"/>
    </source>
</evidence>
<evidence type="ECO:0000313" key="1">
    <source>
        <dbReference type="EMBL" id="KHN74856.1"/>
    </source>
</evidence>
<proteinExistence type="predicted"/>